<evidence type="ECO:0000256" key="1">
    <source>
        <dbReference type="ARBA" id="ARBA00001946"/>
    </source>
</evidence>
<protein>
    <submittedName>
        <fullName evidence="12">Phosphopentomutase/phosphoglucosamine mutase</fullName>
    </submittedName>
</protein>
<feature type="domain" description="Alpha-D-phosphohexomutase alpha/beta/alpha" evidence="10">
    <location>
        <begin position="154"/>
        <end position="237"/>
    </location>
</feature>
<dbReference type="InterPro" id="IPR005841">
    <property type="entry name" value="Alpha-D-phosphohexomutase_SF"/>
</dbReference>
<evidence type="ECO:0000256" key="2">
    <source>
        <dbReference type="ARBA" id="ARBA00010231"/>
    </source>
</evidence>
<dbReference type="Pfam" id="PF02880">
    <property type="entry name" value="PGM_PMM_III"/>
    <property type="match status" value="1"/>
</dbReference>
<name>A0A8G1EGS6_9EURY</name>
<keyword evidence="13" id="KW-1185">Reference proteome</keyword>
<evidence type="ECO:0000256" key="6">
    <source>
        <dbReference type="ARBA" id="ARBA00023235"/>
    </source>
</evidence>
<evidence type="ECO:0000259" key="10">
    <source>
        <dbReference type="Pfam" id="PF02879"/>
    </source>
</evidence>
<gene>
    <name evidence="12" type="ORF">E2N92_07170</name>
</gene>
<dbReference type="Pfam" id="PF00408">
    <property type="entry name" value="PGM_PMM_IV"/>
    <property type="match status" value="1"/>
</dbReference>
<evidence type="ECO:0000313" key="12">
    <source>
        <dbReference type="EMBL" id="QYZ79232.1"/>
    </source>
</evidence>
<dbReference type="InterPro" id="IPR016066">
    <property type="entry name" value="A-D-PHexomutase_CS"/>
</dbReference>
<dbReference type="GO" id="GO:0008966">
    <property type="term" value="F:phosphoglucosamine mutase activity"/>
    <property type="evidence" value="ECO:0007669"/>
    <property type="project" value="InterPro"/>
</dbReference>
<feature type="domain" description="Alpha-D-phosphohexomutase C-terminal" evidence="8">
    <location>
        <begin position="347"/>
        <end position="404"/>
    </location>
</feature>
<dbReference type="InterPro" id="IPR036900">
    <property type="entry name" value="A-D-PHexomutase_C_sf"/>
</dbReference>
<dbReference type="PRINTS" id="PR00509">
    <property type="entry name" value="PGMPMM"/>
</dbReference>
<evidence type="ECO:0000259" key="11">
    <source>
        <dbReference type="Pfam" id="PF02880"/>
    </source>
</evidence>
<keyword evidence="6" id="KW-0413">Isomerase</keyword>
<dbReference type="RefSeq" id="WP_220680536.1">
    <property type="nucleotide sequence ID" value="NZ_CP037968.1"/>
</dbReference>
<dbReference type="SUPFAM" id="SSF55957">
    <property type="entry name" value="Phosphoglucomutase, C-terminal domain"/>
    <property type="match status" value="1"/>
</dbReference>
<dbReference type="PANTHER" id="PTHR43771">
    <property type="entry name" value="PHOSPHOMANNOMUTASE"/>
    <property type="match status" value="1"/>
</dbReference>
<accession>A0A8G1EGS6</accession>
<reference evidence="12" key="1">
    <citation type="journal article" date="2005" name="Int. J. Syst. Evol. Microbiol.">
        <title>Methanofollis formosanus sp. nov., isolated from a fish pond.</title>
        <authorList>
            <person name="Wu S.Y."/>
            <person name="Chen S.C."/>
            <person name="Lai M.C."/>
        </authorList>
    </citation>
    <scope>NUCLEOTIDE SEQUENCE</scope>
    <source>
        <strain evidence="12">ML15</strain>
    </source>
</reference>
<dbReference type="InterPro" id="IPR005845">
    <property type="entry name" value="A-D-PHexomutase_a/b/a-II"/>
</dbReference>
<dbReference type="Pfam" id="PF02878">
    <property type="entry name" value="PGM_PMM_I"/>
    <property type="match status" value="1"/>
</dbReference>
<comment type="similarity">
    <text evidence="2 7">Belongs to the phosphohexose mutase family.</text>
</comment>
<proteinExistence type="inferred from homology"/>
<evidence type="ECO:0000256" key="4">
    <source>
        <dbReference type="ARBA" id="ARBA00022723"/>
    </source>
</evidence>
<dbReference type="InterPro" id="IPR005846">
    <property type="entry name" value="A-D-PHexomutase_a/b/a-III"/>
</dbReference>
<evidence type="ECO:0000259" key="8">
    <source>
        <dbReference type="Pfam" id="PF00408"/>
    </source>
</evidence>
<dbReference type="PROSITE" id="PS00710">
    <property type="entry name" value="PGM_PMM"/>
    <property type="match status" value="1"/>
</dbReference>
<sequence length="419" mass="44262">MLFGSSGIRRRYSGAFAGLAVRVGIAVGKNGQSAVVGRDARSTGPLIADAVTAGILSTGADVYACGIAPTPTVACAARDHALGVMVTASHNPEEYNGIKLLNPDGSAFTSVQQQETEAAVEAARPAGWEEQGHVRPLDAVSVHKKAILESVRIPDGLNAVVDCGNGAGSVITPGLLADEGVHVLALNANPEGRFVRPSEPLEEHLPYMPAMVRNQHAACGIIHDGDADRMMAFDGAGQYISGDHLMMLFADYLGAKRVVTTADASMAIEEIAEVRRTPVGDSYVSEELLKWGDFGGEASGAWIFPKNSFCPDGIYAAALLCEIAGEWDLAETIAAMPSYPILRDSVRLEDARAVMTAMGAAVPTDGVRIEEEDGWCLVRASGTEPKVRFTAQGRDTAAAKRMMETGKERLRAARQGRDA</sequence>
<reference evidence="12" key="2">
    <citation type="submission" date="2019-03" db="EMBL/GenBank/DDBJ databases">
        <authorList>
            <person name="Chen S.-C."/>
            <person name="Wu S.-Y."/>
            <person name="Lai M.-C."/>
        </authorList>
    </citation>
    <scope>NUCLEOTIDE SEQUENCE</scope>
    <source>
        <strain evidence="12">ML15</strain>
    </source>
</reference>
<evidence type="ECO:0000256" key="3">
    <source>
        <dbReference type="ARBA" id="ARBA00022553"/>
    </source>
</evidence>
<dbReference type="Gene3D" id="3.30.310.50">
    <property type="entry name" value="Alpha-D-phosphohexomutase, C-terminal domain"/>
    <property type="match status" value="1"/>
</dbReference>
<organism evidence="12 13">
    <name type="scientific">Methanofollis formosanus</name>
    <dbReference type="NCBI Taxonomy" id="299308"/>
    <lineage>
        <taxon>Archaea</taxon>
        <taxon>Methanobacteriati</taxon>
        <taxon>Methanobacteriota</taxon>
        <taxon>Stenosarchaea group</taxon>
        <taxon>Methanomicrobia</taxon>
        <taxon>Methanomicrobiales</taxon>
        <taxon>Methanomicrobiaceae</taxon>
        <taxon>Methanofollis</taxon>
    </lineage>
</organism>
<dbReference type="CDD" id="cd03087">
    <property type="entry name" value="PGM_like1"/>
    <property type="match status" value="1"/>
</dbReference>
<dbReference type="InterPro" id="IPR005844">
    <property type="entry name" value="A-D-PHexomutase_a/b/a-I"/>
</dbReference>
<dbReference type="AlphaFoldDB" id="A0A8G1EGS6"/>
<dbReference type="Gene3D" id="3.40.120.10">
    <property type="entry name" value="Alpha-D-Glucose-1,6-Bisphosphate, subunit A, domain 3"/>
    <property type="match status" value="3"/>
</dbReference>
<feature type="domain" description="Alpha-D-phosphohexomutase alpha/beta/alpha" evidence="9">
    <location>
        <begin position="2"/>
        <end position="123"/>
    </location>
</feature>
<evidence type="ECO:0000259" key="9">
    <source>
        <dbReference type="Pfam" id="PF02878"/>
    </source>
</evidence>
<comment type="cofactor">
    <cofactor evidence="1">
        <name>Mg(2+)</name>
        <dbReference type="ChEBI" id="CHEBI:18420"/>
    </cofactor>
</comment>
<keyword evidence="5 7" id="KW-0460">Magnesium</keyword>
<dbReference type="PANTHER" id="PTHR43771:SF1">
    <property type="entry name" value="PHOSPHOMANNOMUTASE"/>
    <property type="match status" value="1"/>
</dbReference>
<dbReference type="Pfam" id="PF02879">
    <property type="entry name" value="PGM_PMM_II"/>
    <property type="match status" value="1"/>
</dbReference>
<evidence type="ECO:0000256" key="7">
    <source>
        <dbReference type="RuleBase" id="RU004326"/>
    </source>
</evidence>
<dbReference type="SUPFAM" id="SSF53738">
    <property type="entry name" value="Phosphoglucomutase, first 3 domains"/>
    <property type="match status" value="3"/>
</dbReference>
<keyword evidence="3" id="KW-0597">Phosphoprotein</keyword>
<keyword evidence="4 7" id="KW-0479">Metal-binding</keyword>
<dbReference type="InterPro" id="IPR024086">
    <property type="entry name" value="GlmM_arc-type"/>
</dbReference>
<dbReference type="OrthoDB" id="10363at2157"/>
<dbReference type="EMBL" id="CP037968">
    <property type="protein sequence ID" value="QYZ79232.1"/>
    <property type="molecule type" value="Genomic_DNA"/>
</dbReference>
<feature type="domain" description="Alpha-D-phosphohexomutase alpha/beta/alpha" evidence="11">
    <location>
        <begin position="242"/>
        <end position="333"/>
    </location>
</feature>
<evidence type="ECO:0000313" key="13">
    <source>
        <dbReference type="Proteomes" id="UP000826709"/>
    </source>
</evidence>
<dbReference type="GO" id="GO:0000287">
    <property type="term" value="F:magnesium ion binding"/>
    <property type="evidence" value="ECO:0007669"/>
    <property type="project" value="InterPro"/>
</dbReference>
<dbReference type="InterPro" id="IPR016055">
    <property type="entry name" value="A-D-PHexomutase_a/b/a-I/II/III"/>
</dbReference>
<dbReference type="InterPro" id="IPR005843">
    <property type="entry name" value="A-D-PHexomutase_C"/>
</dbReference>
<dbReference type="Proteomes" id="UP000826709">
    <property type="component" value="Chromosome"/>
</dbReference>
<dbReference type="GO" id="GO:0005975">
    <property type="term" value="P:carbohydrate metabolic process"/>
    <property type="evidence" value="ECO:0007669"/>
    <property type="project" value="InterPro"/>
</dbReference>
<dbReference type="KEGG" id="mfk:E2N92_07170"/>
<evidence type="ECO:0000256" key="5">
    <source>
        <dbReference type="ARBA" id="ARBA00022842"/>
    </source>
</evidence>